<dbReference type="RefSeq" id="WP_229353837.1">
    <property type="nucleotide sequence ID" value="NZ_BAABAO010000005.1"/>
</dbReference>
<dbReference type="Pfam" id="PF12081">
    <property type="entry name" value="GldM_1st"/>
    <property type="match status" value="1"/>
</dbReference>
<dbReference type="InterPro" id="IPR022720">
    <property type="entry name" value="Motility-assoc_prot_GldM_N"/>
</dbReference>
<proteinExistence type="predicted"/>
<dbReference type="Proteomes" id="UP001501333">
    <property type="component" value="Unassembled WGS sequence"/>
</dbReference>
<protein>
    <recommendedName>
        <fullName evidence="2">Gliding motility-associated protein GldM N-terminal domain-containing protein</fullName>
    </recommendedName>
</protein>
<organism evidence="3 4">
    <name type="scientific">Flavobacterium chungbukense</name>
    <dbReference type="NCBI Taxonomy" id="877464"/>
    <lineage>
        <taxon>Bacteria</taxon>
        <taxon>Pseudomonadati</taxon>
        <taxon>Bacteroidota</taxon>
        <taxon>Flavobacteriia</taxon>
        <taxon>Flavobacteriales</taxon>
        <taxon>Flavobacteriaceae</taxon>
        <taxon>Flavobacterium</taxon>
    </lineage>
</organism>
<accession>A0ABP7Y1C0</accession>
<dbReference type="EMBL" id="BAABAO010000005">
    <property type="protein sequence ID" value="GAA4129154.1"/>
    <property type="molecule type" value="Genomic_DNA"/>
</dbReference>
<feature type="signal peptide" evidence="1">
    <location>
        <begin position="1"/>
        <end position="20"/>
    </location>
</feature>
<name>A0ABP7Y1C0_9FLAO</name>
<reference evidence="4" key="1">
    <citation type="journal article" date="2019" name="Int. J. Syst. Evol. Microbiol.">
        <title>The Global Catalogue of Microorganisms (GCM) 10K type strain sequencing project: providing services to taxonomists for standard genome sequencing and annotation.</title>
        <authorList>
            <consortium name="The Broad Institute Genomics Platform"/>
            <consortium name="The Broad Institute Genome Sequencing Center for Infectious Disease"/>
            <person name="Wu L."/>
            <person name="Ma J."/>
        </authorList>
    </citation>
    <scope>NUCLEOTIDE SEQUENCE [LARGE SCALE GENOMIC DNA]</scope>
    <source>
        <strain evidence="4">JCM 17386</strain>
    </source>
</reference>
<evidence type="ECO:0000313" key="3">
    <source>
        <dbReference type="EMBL" id="GAA4129154.1"/>
    </source>
</evidence>
<evidence type="ECO:0000313" key="4">
    <source>
        <dbReference type="Proteomes" id="UP001501333"/>
    </source>
</evidence>
<sequence>MKYLQTKLVLFLLLSLNVCCQSSNEKQLKVEEELKVEKENSTAVISRLNEFREIEETSKEILKNIAFSKYEVIKIKNEDQPELFGELTGFATKIYSNGNEINDYIDEIKSGITEEDCFVTNNTLLYNAFVKQKYAVLKNKIDNFYKQNKVIVASSKSFAHLNKYNERFDTNKTFVNKENKKVNFLDFNFGYKANVGLLTSLEKMQFEVIHFQYMFMNTIMGSAH</sequence>
<feature type="chain" id="PRO_5045825145" description="Gliding motility-associated protein GldM N-terminal domain-containing protein" evidence="1">
    <location>
        <begin position="21"/>
        <end position="224"/>
    </location>
</feature>
<keyword evidence="1" id="KW-0732">Signal</keyword>
<evidence type="ECO:0000256" key="1">
    <source>
        <dbReference type="SAM" id="SignalP"/>
    </source>
</evidence>
<gene>
    <name evidence="3" type="ORF">GCM10022250_18630</name>
</gene>
<comment type="caution">
    <text evidence="3">The sequence shown here is derived from an EMBL/GenBank/DDBJ whole genome shotgun (WGS) entry which is preliminary data.</text>
</comment>
<feature type="domain" description="Gliding motility-associated protein GldM N-terminal" evidence="2">
    <location>
        <begin position="66"/>
        <end position="220"/>
    </location>
</feature>
<evidence type="ECO:0000259" key="2">
    <source>
        <dbReference type="Pfam" id="PF12081"/>
    </source>
</evidence>
<keyword evidence="4" id="KW-1185">Reference proteome</keyword>